<protein>
    <recommendedName>
        <fullName evidence="5">Transmembrane protein</fullName>
    </recommendedName>
</protein>
<dbReference type="OrthoDB" id="262622at2759"/>
<dbReference type="Proteomes" id="UP000673552">
    <property type="component" value="Unassembled WGS sequence"/>
</dbReference>
<name>A0A836KR57_9TRYP</name>
<feature type="transmembrane region" description="Helical" evidence="2">
    <location>
        <begin position="68"/>
        <end position="92"/>
    </location>
</feature>
<dbReference type="KEGG" id="lmat:92517711"/>
<feature type="compositionally biased region" description="Low complexity" evidence="1">
    <location>
        <begin position="250"/>
        <end position="260"/>
    </location>
</feature>
<comment type="caution">
    <text evidence="3">The sequence shown here is derived from an EMBL/GenBank/DDBJ whole genome shotgun (WGS) entry which is preliminary data.</text>
</comment>
<reference evidence="4" key="1">
    <citation type="journal article" date="2021" name="Microbiol. Resour. Announc.">
        <title>LGAAP: Leishmaniinae Genome Assembly and Annotation Pipeline.</title>
        <authorList>
            <person name="Almutairi H."/>
            <person name="Urbaniak M.D."/>
            <person name="Bates M.D."/>
            <person name="Jariyapan N."/>
            <person name="Kwakye-Nuako G."/>
            <person name="Thomaz-Soccol V."/>
            <person name="Al-Salem W.S."/>
            <person name="Dillon R.J."/>
            <person name="Bates P.A."/>
            <person name="Gatherer D."/>
        </authorList>
    </citation>
    <scope>NUCLEOTIDE SEQUENCE [LARGE SCALE GENOMIC DNA]</scope>
</reference>
<keyword evidence="4" id="KW-1185">Reference proteome</keyword>
<dbReference type="GeneID" id="92517711"/>
<accession>A0A836KR57</accession>
<reference evidence="4" key="2">
    <citation type="journal article" date="2021" name="Sci. Data">
        <title>Chromosome-scale genome sequencing, assembly and annotation of six genomes from subfamily Leishmaniinae.</title>
        <authorList>
            <person name="Almutairi H."/>
            <person name="Urbaniak M.D."/>
            <person name="Bates M.D."/>
            <person name="Jariyapan N."/>
            <person name="Kwakye-Nuako G."/>
            <person name="Thomaz Soccol V."/>
            <person name="Al-Salem W.S."/>
            <person name="Dillon R.J."/>
            <person name="Bates P.A."/>
            <person name="Gatherer D."/>
        </authorList>
    </citation>
    <scope>NUCLEOTIDE SEQUENCE [LARGE SCALE GENOMIC DNA]</scope>
</reference>
<organism evidence="3 4">
    <name type="scientific">Leishmania martiniquensis</name>
    <dbReference type="NCBI Taxonomy" id="1580590"/>
    <lineage>
        <taxon>Eukaryota</taxon>
        <taxon>Discoba</taxon>
        <taxon>Euglenozoa</taxon>
        <taxon>Kinetoplastea</taxon>
        <taxon>Metakinetoplastina</taxon>
        <taxon>Trypanosomatida</taxon>
        <taxon>Trypanosomatidae</taxon>
        <taxon>Leishmaniinae</taxon>
        <taxon>Leishmania</taxon>
    </lineage>
</organism>
<evidence type="ECO:0000313" key="4">
    <source>
        <dbReference type="Proteomes" id="UP000673552"/>
    </source>
</evidence>
<proteinExistence type="predicted"/>
<keyword evidence="2" id="KW-1133">Transmembrane helix</keyword>
<keyword evidence="2" id="KW-0812">Transmembrane</keyword>
<evidence type="ECO:0008006" key="5">
    <source>
        <dbReference type="Google" id="ProtNLM"/>
    </source>
</evidence>
<evidence type="ECO:0000313" key="3">
    <source>
        <dbReference type="EMBL" id="KAG5484474.1"/>
    </source>
</evidence>
<gene>
    <name evidence="3" type="ORF">LSCM1_07844</name>
</gene>
<keyword evidence="2" id="KW-0472">Membrane</keyword>
<dbReference type="AlphaFoldDB" id="A0A836KR57"/>
<feature type="transmembrane region" description="Helical" evidence="2">
    <location>
        <begin position="112"/>
        <end position="136"/>
    </location>
</feature>
<feature type="region of interest" description="Disordered" evidence="1">
    <location>
        <begin position="230"/>
        <end position="260"/>
    </location>
</feature>
<evidence type="ECO:0000256" key="1">
    <source>
        <dbReference type="SAM" id="MobiDB-lite"/>
    </source>
</evidence>
<dbReference type="EMBL" id="JAFEUZ010000012">
    <property type="protein sequence ID" value="KAG5484474.1"/>
    <property type="molecule type" value="Genomic_DNA"/>
</dbReference>
<evidence type="ECO:0000256" key="2">
    <source>
        <dbReference type="SAM" id="Phobius"/>
    </source>
</evidence>
<dbReference type="RefSeq" id="XP_067180412.1">
    <property type="nucleotide sequence ID" value="XM_067325199.1"/>
</dbReference>
<sequence>MCASLFADPLRSAQPTAVQGTCASRSAAHSSSRSSLVEACESYSVNSRLLYNDIEQLSRRRFDYAQRLILWSRLLGVASLVAAGAAGLAVYFQQAQLYRVWRLRNPRRVQQLAYFSTLSGGFSLCSALFLISPVGLMRLHEKELQRTKQLDAAAVAALVQEQNFRTVAAWARSAAETGRWVPAPAVPTAASPPAADAAHHAGWKGGKAGDIEAEQQWVWKEVVLDPTQLQLLSPPDHSTSKRPATPAYTAKADPPSAGTAAAADADAAVRTAKKQLSARLLVPSEPFDSPSRQGVSNADFSAELPTCQQQPRRAWGRTADPVELQRLKDECVAMWEKLLAEKTAIAQRVW</sequence>